<dbReference type="Pfam" id="PF22262">
    <property type="entry name" value="DUF6950"/>
    <property type="match status" value="1"/>
</dbReference>
<evidence type="ECO:0000259" key="1">
    <source>
        <dbReference type="Pfam" id="PF22262"/>
    </source>
</evidence>
<evidence type="ECO:0000313" key="2">
    <source>
        <dbReference type="EMBL" id="EHK56812.1"/>
    </source>
</evidence>
<dbReference type="AlphaFoldDB" id="H0HR32"/>
<dbReference type="InterPro" id="IPR053802">
    <property type="entry name" value="DUF6950"/>
</dbReference>
<dbReference type="RefSeq" id="WP_008836242.1">
    <property type="nucleotide sequence ID" value="NZ_AHAM01000098.1"/>
</dbReference>
<feature type="domain" description="DUF6950" evidence="1">
    <location>
        <begin position="11"/>
        <end position="138"/>
    </location>
</feature>
<dbReference type="EMBL" id="AHAM01000098">
    <property type="protein sequence ID" value="EHK56812.1"/>
    <property type="molecule type" value="Genomic_DNA"/>
</dbReference>
<name>H0HR32_9HYPH</name>
<dbReference type="Proteomes" id="UP000003250">
    <property type="component" value="Unassembled WGS sequence"/>
</dbReference>
<dbReference type="PATRIC" id="fig|1107882.3.peg.2558"/>
<proteinExistence type="predicted"/>
<gene>
    <name evidence="2" type="ORF">MAXJ12_13076</name>
</gene>
<evidence type="ECO:0000313" key="3">
    <source>
        <dbReference type="Proteomes" id="UP000003250"/>
    </source>
</evidence>
<sequence>MTQPSELSRAEQLQAFIMAVEGKPVEWGRDDCTAWAADWVTEITGKEVPRLGSYSTLDEAHTIIDEAGGLDVLWSMALAPLSIYETPFEPQLGDVGIVNTSRLGHVGVIFAQDGVALWRSFQGTALIRPRARDIVKVWALPA</sequence>
<reference evidence="2 3" key="1">
    <citation type="journal article" date="2012" name="J. Bacteriol.">
        <title>Draft Genome Sequence of Mesorhizobium alhagi CCNWXJ12-2T, a Novel Salt-Resistant Species Isolated from the Desert of Northwestern China.</title>
        <authorList>
            <person name="Zhou M."/>
            <person name="Chen W."/>
            <person name="Chen H."/>
            <person name="Wei G."/>
        </authorList>
    </citation>
    <scope>NUCLEOTIDE SEQUENCE [LARGE SCALE GENOMIC DNA]</scope>
    <source>
        <strain evidence="2 3">CCNWXJ12-2</strain>
    </source>
</reference>
<organism evidence="2 3">
    <name type="scientific">Mesorhizobium alhagi CCNWXJ12-2</name>
    <dbReference type="NCBI Taxonomy" id="1107882"/>
    <lineage>
        <taxon>Bacteria</taxon>
        <taxon>Pseudomonadati</taxon>
        <taxon>Pseudomonadota</taxon>
        <taxon>Alphaproteobacteria</taxon>
        <taxon>Hyphomicrobiales</taxon>
        <taxon>Phyllobacteriaceae</taxon>
        <taxon>Allomesorhizobium</taxon>
    </lineage>
</organism>
<protein>
    <recommendedName>
        <fullName evidence="1">DUF6950 domain-containing protein</fullName>
    </recommendedName>
</protein>
<dbReference type="OrthoDB" id="6586924at2"/>
<accession>H0HR32</accession>
<keyword evidence="3" id="KW-1185">Reference proteome</keyword>